<dbReference type="RefSeq" id="WP_259208108.1">
    <property type="nucleotide sequence ID" value="NZ_JBHGCJ010000021.1"/>
</dbReference>
<gene>
    <name evidence="2" type="ORF">ACEU0G_001822</name>
</gene>
<dbReference type="InterPro" id="IPR011083">
    <property type="entry name" value="Phage_tail_collar_dom"/>
</dbReference>
<name>A0ABW7D4R1_9GAMM</name>
<feature type="domain" description="Phage tail collar" evidence="1">
    <location>
        <begin position="7"/>
        <end position="63"/>
    </location>
</feature>
<reference evidence="2 3" key="1">
    <citation type="submission" date="2024-09" db="EMBL/GenBank/DDBJ databases">
        <authorList>
            <consortium name="All-Russian atlas of soil microorganisms"/>
            <consortium name="as a basis for the search for new antimicrobial producers and enzymes with unique properties"/>
            <person name="Sokolova E.A."/>
            <person name="Voronina E.N."/>
        </authorList>
    </citation>
    <scope>NUCLEOTIDE SEQUENCE [LARGE SCALE GENOMIC DNA]</scope>
    <source>
        <strain evidence="2 3">AF-22b-331.1</strain>
    </source>
</reference>
<proteinExistence type="predicted"/>
<sequence length="176" mass="18198">MSVPFIGEIRMFGFNRVPSGWLACNGAVVSIADYDVLFMLLGTTYGGDGQSTFGVPDLRGRVPLHMGQGPGLSNRLPGMMSGSETVTLTLPQMPAHTHALSVSTAAATLETPAATALPGAVSGETFYVTDTNGATPLAMEALAVTSSGGNQAHENCMPTLTVQYCIAWAGVFPSQS</sequence>
<organism evidence="2 3">
    <name type="scientific">Stenotrophomonas nematodicola</name>
    <dbReference type="NCBI Taxonomy" id="2656746"/>
    <lineage>
        <taxon>Bacteria</taxon>
        <taxon>Pseudomonadati</taxon>
        <taxon>Pseudomonadota</taxon>
        <taxon>Gammaproteobacteria</taxon>
        <taxon>Lysobacterales</taxon>
        <taxon>Lysobacteraceae</taxon>
        <taxon>Stenotrophomonas</taxon>
    </lineage>
</organism>
<evidence type="ECO:0000259" key="1">
    <source>
        <dbReference type="Pfam" id="PF07484"/>
    </source>
</evidence>
<accession>A0ABW7D4R1</accession>
<evidence type="ECO:0000313" key="2">
    <source>
        <dbReference type="EMBL" id="MFG6111486.1"/>
    </source>
</evidence>
<dbReference type="Pfam" id="PF07484">
    <property type="entry name" value="Collar"/>
    <property type="match status" value="1"/>
</dbReference>
<dbReference type="InterPro" id="IPR037053">
    <property type="entry name" value="Phage_tail_collar_dom_sf"/>
</dbReference>
<evidence type="ECO:0000313" key="3">
    <source>
        <dbReference type="Proteomes" id="UP001605261"/>
    </source>
</evidence>
<keyword evidence="3" id="KW-1185">Reference proteome</keyword>
<dbReference type="EMBL" id="JBHGCJ010000021">
    <property type="protein sequence ID" value="MFG6111486.1"/>
    <property type="molecule type" value="Genomic_DNA"/>
</dbReference>
<protein>
    <submittedName>
        <fullName evidence="2">Phage tail protein</fullName>
    </submittedName>
</protein>
<comment type="caution">
    <text evidence="2">The sequence shown here is derived from an EMBL/GenBank/DDBJ whole genome shotgun (WGS) entry which is preliminary data.</text>
</comment>
<dbReference type="SUPFAM" id="SSF88874">
    <property type="entry name" value="Receptor-binding domain of short tail fibre protein gp12"/>
    <property type="match status" value="1"/>
</dbReference>
<dbReference type="Proteomes" id="UP001605261">
    <property type="component" value="Unassembled WGS sequence"/>
</dbReference>
<dbReference type="Gene3D" id="3.90.1340.10">
    <property type="entry name" value="Phage tail collar domain"/>
    <property type="match status" value="1"/>
</dbReference>